<evidence type="ECO:0000313" key="3">
    <source>
        <dbReference type="Proteomes" id="UP001270362"/>
    </source>
</evidence>
<dbReference type="EMBL" id="JAULSO010000009">
    <property type="protein sequence ID" value="KAK3680890.1"/>
    <property type="molecule type" value="Genomic_DNA"/>
</dbReference>
<accession>A0AAE0WYH5</accession>
<name>A0AAE0WYH5_9PEZI</name>
<reference evidence="2" key="2">
    <citation type="submission" date="2023-06" db="EMBL/GenBank/DDBJ databases">
        <authorList>
            <consortium name="Lawrence Berkeley National Laboratory"/>
            <person name="Haridas S."/>
            <person name="Hensen N."/>
            <person name="Bonometti L."/>
            <person name="Westerberg I."/>
            <person name="Brannstrom I.O."/>
            <person name="Guillou S."/>
            <person name="Cros-Aarteil S."/>
            <person name="Calhoun S."/>
            <person name="Kuo A."/>
            <person name="Mondo S."/>
            <person name="Pangilinan J."/>
            <person name="Riley R."/>
            <person name="Labutti K."/>
            <person name="Andreopoulos B."/>
            <person name="Lipzen A."/>
            <person name="Chen C."/>
            <person name="Yanf M."/>
            <person name="Daum C."/>
            <person name="Ng V."/>
            <person name="Clum A."/>
            <person name="Steindorff A."/>
            <person name="Ohm R."/>
            <person name="Martin F."/>
            <person name="Silar P."/>
            <person name="Natvig D."/>
            <person name="Lalanne C."/>
            <person name="Gautier V."/>
            <person name="Ament-Velasquez S.L."/>
            <person name="Kruys A."/>
            <person name="Hutchinson M.I."/>
            <person name="Powell A.J."/>
            <person name="Barry K."/>
            <person name="Miller A.N."/>
            <person name="Grigoriev I.V."/>
            <person name="Debuchy R."/>
            <person name="Gladieux P."/>
            <person name="Thoren M.H."/>
            <person name="Johannesson H."/>
        </authorList>
    </citation>
    <scope>NUCLEOTIDE SEQUENCE</scope>
    <source>
        <strain evidence="2">CBS 314.62</strain>
    </source>
</reference>
<feature type="region of interest" description="Disordered" evidence="1">
    <location>
        <begin position="188"/>
        <end position="213"/>
    </location>
</feature>
<protein>
    <submittedName>
        <fullName evidence="2">Uncharacterized protein</fullName>
    </submittedName>
</protein>
<feature type="compositionally biased region" description="Pro residues" evidence="1">
    <location>
        <begin position="69"/>
        <end position="79"/>
    </location>
</feature>
<comment type="caution">
    <text evidence="2">The sequence shown here is derived from an EMBL/GenBank/DDBJ whole genome shotgun (WGS) entry which is preliminary data.</text>
</comment>
<organism evidence="2 3">
    <name type="scientific">Podospora appendiculata</name>
    <dbReference type="NCBI Taxonomy" id="314037"/>
    <lineage>
        <taxon>Eukaryota</taxon>
        <taxon>Fungi</taxon>
        <taxon>Dikarya</taxon>
        <taxon>Ascomycota</taxon>
        <taxon>Pezizomycotina</taxon>
        <taxon>Sordariomycetes</taxon>
        <taxon>Sordariomycetidae</taxon>
        <taxon>Sordariales</taxon>
        <taxon>Podosporaceae</taxon>
        <taxon>Podospora</taxon>
    </lineage>
</organism>
<reference evidence="2" key="1">
    <citation type="journal article" date="2023" name="Mol. Phylogenet. Evol.">
        <title>Genome-scale phylogeny and comparative genomics of the fungal order Sordariales.</title>
        <authorList>
            <person name="Hensen N."/>
            <person name="Bonometti L."/>
            <person name="Westerberg I."/>
            <person name="Brannstrom I.O."/>
            <person name="Guillou S."/>
            <person name="Cros-Aarteil S."/>
            <person name="Calhoun S."/>
            <person name="Haridas S."/>
            <person name="Kuo A."/>
            <person name="Mondo S."/>
            <person name="Pangilinan J."/>
            <person name="Riley R."/>
            <person name="LaButti K."/>
            <person name="Andreopoulos B."/>
            <person name="Lipzen A."/>
            <person name="Chen C."/>
            <person name="Yan M."/>
            <person name="Daum C."/>
            <person name="Ng V."/>
            <person name="Clum A."/>
            <person name="Steindorff A."/>
            <person name="Ohm R.A."/>
            <person name="Martin F."/>
            <person name="Silar P."/>
            <person name="Natvig D.O."/>
            <person name="Lalanne C."/>
            <person name="Gautier V."/>
            <person name="Ament-Velasquez S.L."/>
            <person name="Kruys A."/>
            <person name="Hutchinson M.I."/>
            <person name="Powell A.J."/>
            <person name="Barry K."/>
            <person name="Miller A.N."/>
            <person name="Grigoriev I.V."/>
            <person name="Debuchy R."/>
            <person name="Gladieux P."/>
            <person name="Hiltunen Thoren M."/>
            <person name="Johannesson H."/>
        </authorList>
    </citation>
    <scope>NUCLEOTIDE SEQUENCE</scope>
    <source>
        <strain evidence="2">CBS 314.62</strain>
    </source>
</reference>
<evidence type="ECO:0000256" key="1">
    <source>
        <dbReference type="SAM" id="MobiDB-lite"/>
    </source>
</evidence>
<sequence length="213" mass="23137">MVFSWSSDGKAGCSWNAPGCCCCRRDTVGCCCCFGNPRYPPSGCVSCVRRHLPRYQRSPATATESGSPRPSPTPSPSPRLLPGDEPAEFDAGFTGVDVVKFGNVGSMVLVVEDDEVVVAEDDEALAVVEMRRYVKITNTIIGARNDAPVLPCFVCTAIRRRVLSKHSCQTTADRARCWRNTCQGRNTAQGLGRDPHTVPYLDQRSHLGDSTLP</sequence>
<gene>
    <name evidence="2" type="ORF">B0T22DRAFT_474327</name>
</gene>
<proteinExistence type="predicted"/>
<feature type="region of interest" description="Disordered" evidence="1">
    <location>
        <begin position="58"/>
        <end position="84"/>
    </location>
</feature>
<evidence type="ECO:0000313" key="2">
    <source>
        <dbReference type="EMBL" id="KAK3680890.1"/>
    </source>
</evidence>
<dbReference type="AlphaFoldDB" id="A0AAE0WYH5"/>
<dbReference type="Proteomes" id="UP001270362">
    <property type="component" value="Unassembled WGS sequence"/>
</dbReference>
<keyword evidence="3" id="KW-1185">Reference proteome</keyword>